<sequence length="34" mass="3833">MRCLAVGQKANTDSAYDINILLFSFCLNYICCND</sequence>
<dbReference type="HOGENOM" id="CLU_3375842_0_0_6"/>
<proteinExistence type="predicted"/>
<keyword evidence="2" id="KW-1185">Reference proteome</keyword>
<evidence type="ECO:0000313" key="1">
    <source>
        <dbReference type="EMBL" id="ACY88410.1"/>
    </source>
</evidence>
<dbReference type="Proteomes" id="UP000002695">
    <property type="component" value="Chromosome"/>
</dbReference>
<dbReference type="KEGG" id="seo:STM14_1939"/>
<dbReference type="EMBL" id="CP001363">
    <property type="protein sequence ID" value="ACY88410.1"/>
    <property type="molecule type" value="Genomic_DNA"/>
</dbReference>
<reference evidence="1 2" key="1">
    <citation type="journal article" date="2010" name="J. Bacteriol.">
        <title>Short-term signatures of evolutionary change in the Salmonella enterica serovar typhimurium 14028 genome.</title>
        <authorList>
            <person name="Jarvik T."/>
            <person name="Smillie C."/>
            <person name="Groisman E.A."/>
            <person name="Ochman H."/>
        </authorList>
    </citation>
    <scope>NUCLEOTIDE SEQUENCE [LARGE SCALE GENOMIC DNA]</scope>
    <source>
        <strain evidence="2">14028s / SGSC 2262</strain>
    </source>
</reference>
<accession>A0A0F6B1M4</accession>
<gene>
    <name evidence="1" type="ordered locus">STM14_1939</name>
</gene>
<evidence type="ECO:0000313" key="2">
    <source>
        <dbReference type="Proteomes" id="UP000002695"/>
    </source>
</evidence>
<organism evidence="1 2">
    <name type="scientific">Salmonella typhimurium (strain 14028s / SGSC 2262)</name>
    <dbReference type="NCBI Taxonomy" id="588858"/>
    <lineage>
        <taxon>Bacteria</taxon>
        <taxon>Pseudomonadati</taxon>
        <taxon>Pseudomonadota</taxon>
        <taxon>Gammaproteobacteria</taxon>
        <taxon>Enterobacterales</taxon>
        <taxon>Enterobacteriaceae</taxon>
        <taxon>Salmonella</taxon>
    </lineage>
</organism>
<protein>
    <submittedName>
        <fullName evidence="1">Uncharacterized protein</fullName>
    </submittedName>
</protein>
<name>A0A0F6B1M4_SALT1</name>
<dbReference type="AlphaFoldDB" id="A0A0F6B1M4"/>